<dbReference type="Pfam" id="PF00536">
    <property type="entry name" value="SAM_1"/>
    <property type="match status" value="1"/>
</dbReference>
<dbReference type="AlphaFoldDB" id="A0A816N101"/>
<evidence type="ECO:0000256" key="4">
    <source>
        <dbReference type="ARBA" id="ARBA00023136"/>
    </source>
</evidence>
<dbReference type="InterPro" id="IPR039175">
    <property type="entry name" value="TIM22"/>
</dbReference>
<dbReference type="Proteomes" id="UP001295469">
    <property type="component" value="Chromosome C07"/>
</dbReference>
<proteinExistence type="predicted"/>
<dbReference type="SUPFAM" id="SSF47769">
    <property type="entry name" value="SAM/Pointed domain"/>
    <property type="match status" value="1"/>
</dbReference>
<dbReference type="SMR" id="A0A816N101"/>
<dbReference type="EMBL" id="HG994371">
    <property type="protein sequence ID" value="CAF2001471.1"/>
    <property type="molecule type" value="Genomic_DNA"/>
</dbReference>
<dbReference type="InterPro" id="IPR001660">
    <property type="entry name" value="SAM"/>
</dbReference>
<dbReference type="Gene3D" id="1.10.150.50">
    <property type="entry name" value="Transcription Factor, Ets-1"/>
    <property type="match status" value="1"/>
</dbReference>
<reference evidence="6" key="1">
    <citation type="submission" date="2021-01" db="EMBL/GenBank/DDBJ databases">
        <authorList>
            <consortium name="Genoscope - CEA"/>
            <person name="William W."/>
        </authorList>
    </citation>
    <scope>NUCLEOTIDE SEQUENCE</scope>
</reference>
<dbReference type="InterPro" id="IPR013761">
    <property type="entry name" value="SAM/pointed_sf"/>
</dbReference>
<protein>
    <submittedName>
        <fullName evidence="6">(rape) hypothetical protein</fullName>
    </submittedName>
</protein>
<keyword evidence="4" id="KW-0472">Membrane</keyword>
<name>A0A816N101_BRANA</name>
<feature type="domain" description="SAM" evidence="5">
    <location>
        <begin position="145"/>
        <end position="194"/>
    </location>
</feature>
<accession>A0A816N101</accession>
<evidence type="ECO:0000256" key="3">
    <source>
        <dbReference type="ARBA" id="ARBA00022989"/>
    </source>
</evidence>
<dbReference type="CDD" id="cd09487">
    <property type="entry name" value="SAM_superfamily"/>
    <property type="match status" value="1"/>
</dbReference>
<dbReference type="GO" id="GO:0042721">
    <property type="term" value="C:TIM22 mitochondrial import inner membrane insertion complex"/>
    <property type="evidence" value="ECO:0007669"/>
    <property type="project" value="InterPro"/>
</dbReference>
<dbReference type="GO" id="GO:0045039">
    <property type="term" value="P:protein insertion into mitochondrial inner membrane"/>
    <property type="evidence" value="ECO:0007669"/>
    <property type="project" value="InterPro"/>
</dbReference>
<comment type="subcellular location">
    <subcellularLocation>
        <location evidence="1">Membrane</location>
        <topology evidence="1">Multi-pass membrane protein</topology>
    </subcellularLocation>
</comment>
<sequence>MAINGGEARHRQRQRRYDGDRGVGGIVGMVIMAPLARRYPRALGSLSRTQFARDYSTFAAAACGIDSIMRVTRGKDDLTNHLVSGSGAGLAYSFVSQGFKVRPAHALLTAAGSAVVMSGTVYKGYEIIRSRNAQDSFYTEARAMLSKLSLEDYEKNFKKGHLTDYTLPLLTDSDLKEVTIPPGARLLILDHIKRFVHKSQASLLLHGSKI</sequence>
<evidence type="ECO:0000256" key="1">
    <source>
        <dbReference type="ARBA" id="ARBA00004141"/>
    </source>
</evidence>
<dbReference type="PANTHER" id="PTHR14110">
    <property type="entry name" value="MITOCHONDRIAL IMPORT INNER MEMBRANE TRANSLOCASE SUBUNIT TIM22"/>
    <property type="match status" value="1"/>
</dbReference>
<dbReference type="PANTHER" id="PTHR14110:SF23">
    <property type="entry name" value="MITOCHONDRIAL IMPORT INNER MEMBRANE TRANSLOCASE SUBUNIT TIM22"/>
    <property type="match status" value="1"/>
</dbReference>
<evidence type="ECO:0000313" key="6">
    <source>
        <dbReference type="EMBL" id="CAF2001471.1"/>
    </source>
</evidence>
<keyword evidence="3" id="KW-1133">Transmembrane helix</keyword>
<keyword evidence="2" id="KW-0812">Transmembrane</keyword>
<organism evidence="6">
    <name type="scientific">Brassica napus</name>
    <name type="common">Rape</name>
    <dbReference type="NCBI Taxonomy" id="3708"/>
    <lineage>
        <taxon>Eukaryota</taxon>
        <taxon>Viridiplantae</taxon>
        <taxon>Streptophyta</taxon>
        <taxon>Embryophyta</taxon>
        <taxon>Tracheophyta</taxon>
        <taxon>Spermatophyta</taxon>
        <taxon>Magnoliopsida</taxon>
        <taxon>eudicotyledons</taxon>
        <taxon>Gunneridae</taxon>
        <taxon>Pentapetalae</taxon>
        <taxon>rosids</taxon>
        <taxon>malvids</taxon>
        <taxon>Brassicales</taxon>
        <taxon>Brassicaceae</taxon>
        <taxon>Brassiceae</taxon>
        <taxon>Brassica</taxon>
    </lineage>
</organism>
<gene>
    <name evidence="6" type="ORF">DARMORV10_C07P34160.1</name>
</gene>
<evidence type="ECO:0000259" key="5">
    <source>
        <dbReference type="Pfam" id="PF00536"/>
    </source>
</evidence>
<evidence type="ECO:0000256" key="2">
    <source>
        <dbReference type="ARBA" id="ARBA00022692"/>
    </source>
</evidence>